<proteinExistence type="predicted"/>
<gene>
    <name evidence="2" type="ORF">LAESUDRAFT_683536</name>
</gene>
<evidence type="ECO:0000259" key="1">
    <source>
        <dbReference type="Pfam" id="PF06985"/>
    </source>
</evidence>
<name>A0A165CXN9_9APHY</name>
<dbReference type="Pfam" id="PF06985">
    <property type="entry name" value="HET"/>
    <property type="match status" value="1"/>
</dbReference>
<accession>A0A165CXN9</accession>
<dbReference type="Proteomes" id="UP000076871">
    <property type="component" value="Unassembled WGS sequence"/>
</dbReference>
<reference evidence="2 3" key="1">
    <citation type="journal article" date="2016" name="Mol. Biol. Evol.">
        <title>Comparative Genomics of Early-Diverging Mushroom-Forming Fungi Provides Insights into the Origins of Lignocellulose Decay Capabilities.</title>
        <authorList>
            <person name="Nagy L.G."/>
            <person name="Riley R."/>
            <person name="Tritt A."/>
            <person name="Adam C."/>
            <person name="Daum C."/>
            <person name="Floudas D."/>
            <person name="Sun H."/>
            <person name="Yadav J.S."/>
            <person name="Pangilinan J."/>
            <person name="Larsson K.H."/>
            <person name="Matsuura K."/>
            <person name="Barry K."/>
            <person name="Labutti K."/>
            <person name="Kuo R."/>
            <person name="Ohm R.A."/>
            <person name="Bhattacharya S.S."/>
            <person name="Shirouzu T."/>
            <person name="Yoshinaga Y."/>
            <person name="Martin F.M."/>
            <person name="Grigoriev I.V."/>
            <person name="Hibbett D.S."/>
        </authorList>
    </citation>
    <scope>NUCLEOTIDE SEQUENCE [LARGE SCALE GENOMIC DNA]</scope>
    <source>
        <strain evidence="2 3">93-53</strain>
    </source>
</reference>
<dbReference type="GeneID" id="63822855"/>
<dbReference type="STRING" id="1314785.A0A165CXN9"/>
<keyword evidence="3" id="KW-1185">Reference proteome</keyword>
<evidence type="ECO:0000313" key="2">
    <source>
        <dbReference type="EMBL" id="KZT03685.1"/>
    </source>
</evidence>
<dbReference type="EMBL" id="KV427642">
    <property type="protein sequence ID" value="KZT03685.1"/>
    <property type="molecule type" value="Genomic_DNA"/>
</dbReference>
<feature type="domain" description="Heterokaryon incompatibility" evidence="1">
    <location>
        <begin position="2"/>
        <end position="41"/>
    </location>
</feature>
<evidence type="ECO:0000313" key="3">
    <source>
        <dbReference type="Proteomes" id="UP000076871"/>
    </source>
</evidence>
<sequence>MGYQYLWIDRLCIIQDDRHDKKLQIRNMHAVYKHCAICFVLPGGIQRIVGLNEETGWITRAWTLQEAIAPARTYVVYDRWDSRYRWSGETAQEVFPDGSFRYSMAPLADILASSIPLKGYSGYRPAIIRSTEGDLEASASARVQLVALWGAMKLKGAAKEQAIWRSALMRTSSRPVDMVYSIMGLFDVTLDTHAYGEDDRLLASRAVAQATLQKGCAPNWLGTSFFLPPSRKLSAFPRVPETSVVNDLVQIGYTLPDGRWREVAAMMNNFGDAQWWLVEMPSPTTIDDAGFLHFSSYAISAAFVCGGREFTPDFDNLHVADDGPSYVLATDGTIWAISDSPADLLDQRSTFMVFIGRQYPWDESAWAGDCTVRAVIVEEHSVGKCQILGWCWLGDVFMEWIKASWRAQSFRIGGPE</sequence>
<dbReference type="InParanoid" id="A0A165CXN9"/>
<dbReference type="OrthoDB" id="5303367at2759"/>
<dbReference type="PANTHER" id="PTHR33112">
    <property type="entry name" value="DOMAIN PROTEIN, PUTATIVE-RELATED"/>
    <property type="match status" value="1"/>
</dbReference>
<dbReference type="PANTHER" id="PTHR33112:SF16">
    <property type="entry name" value="HETEROKARYON INCOMPATIBILITY DOMAIN-CONTAINING PROTEIN"/>
    <property type="match status" value="1"/>
</dbReference>
<dbReference type="InterPro" id="IPR010730">
    <property type="entry name" value="HET"/>
</dbReference>
<protein>
    <recommendedName>
        <fullName evidence="1">Heterokaryon incompatibility domain-containing protein</fullName>
    </recommendedName>
</protein>
<dbReference type="RefSeq" id="XP_040761425.1">
    <property type="nucleotide sequence ID" value="XM_040905826.1"/>
</dbReference>
<organism evidence="2 3">
    <name type="scientific">Laetiporus sulphureus 93-53</name>
    <dbReference type="NCBI Taxonomy" id="1314785"/>
    <lineage>
        <taxon>Eukaryota</taxon>
        <taxon>Fungi</taxon>
        <taxon>Dikarya</taxon>
        <taxon>Basidiomycota</taxon>
        <taxon>Agaricomycotina</taxon>
        <taxon>Agaricomycetes</taxon>
        <taxon>Polyporales</taxon>
        <taxon>Laetiporus</taxon>
    </lineage>
</organism>
<dbReference type="AlphaFoldDB" id="A0A165CXN9"/>